<reference evidence="5" key="1">
    <citation type="journal article" date="2019" name="Int. J. Syst. Evol. Microbiol.">
        <title>The Global Catalogue of Microorganisms (GCM) 10K type strain sequencing project: providing services to taxonomists for standard genome sequencing and annotation.</title>
        <authorList>
            <consortium name="The Broad Institute Genomics Platform"/>
            <consortium name="The Broad Institute Genome Sequencing Center for Infectious Disease"/>
            <person name="Wu L."/>
            <person name="Ma J."/>
        </authorList>
    </citation>
    <scope>NUCLEOTIDE SEQUENCE [LARGE SCALE GENOMIC DNA]</scope>
    <source>
        <strain evidence="5">CCUG 61948</strain>
    </source>
</reference>
<comment type="caution">
    <text evidence="4">The sequence shown here is derived from an EMBL/GenBank/DDBJ whole genome shotgun (WGS) entry which is preliminary data.</text>
</comment>
<dbReference type="InterPro" id="IPR025269">
    <property type="entry name" value="SAM-like_dom"/>
</dbReference>
<name>A0ABW3B0N1_9FLAO</name>
<sequence>MRTAKTFSVLFWVYTQRSDKNNSSNIYARITLNGKKVNLSLNQKVNVDSWDPKRQKLKGNGKTSREVNYYLDEVKAIIVQSYRDLVNESKLVTPQLIKARYLGEDTRNHTLKNIFSYHNDNLGVNLAPKTLCHYKTSQKYLLKFLEAEYRKSDIFLCDLDYSFILGFERFLRSYFFSEMQGNVLNGL</sequence>
<evidence type="ECO:0000259" key="3">
    <source>
        <dbReference type="Pfam" id="PF17293"/>
    </source>
</evidence>
<dbReference type="InterPro" id="IPR010998">
    <property type="entry name" value="Integrase_recombinase_N"/>
</dbReference>
<gene>
    <name evidence="4" type="ORF">ACFQZJ_05435</name>
</gene>
<evidence type="ECO:0000313" key="4">
    <source>
        <dbReference type="EMBL" id="MFD0796892.1"/>
    </source>
</evidence>
<organism evidence="4 5">
    <name type="scientific">Maribacter chungangensis</name>
    <dbReference type="NCBI Taxonomy" id="1069117"/>
    <lineage>
        <taxon>Bacteria</taxon>
        <taxon>Pseudomonadati</taxon>
        <taxon>Bacteroidota</taxon>
        <taxon>Flavobacteriia</taxon>
        <taxon>Flavobacteriales</taxon>
        <taxon>Flavobacteriaceae</taxon>
        <taxon>Maribacter</taxon>
    </lineage>
</organism>
<dbReference type="Pfam" id="PF13102">
    <property type="entry name" value="Phage_int_SAM_5"/>
    <property type="match status" value="1"/>
</dbReference>
<evidence type="ECO:0000259" key="2">
    <source>
        <dbReference type="Pfam" id="PF13102"/>
    </source>
</evidence>
<dbReference type="EMBL" id="JBHTHY010000003">
    <property type="protein sequence ID" value="MFD0796892.1"/>
    <property type="molecule type" value="Genomic_DNA"/>
</dbReference>
<dbReference type="InterPro" id="IPR035386">
    <property type="entry name" value="Arm-DNA-bind_5"/>
</dbReference>
<accession>A0ABW3B0N1</accession>
<feature type="domain" description="Phage integrase SAM-like" evidence="2">
    <location>
        <begin position="111"/>
        <end position="171"/>
    </location>
</feature>
<dbReference type="Gene3D" id="1.10.150.130">
    <property type="match status" value="1"/>
</dbReference>
<dbReference type="RefSeq" id="WP_379932854.1">
    <property type="nucleotide sequence ID" value="NZ_JBHTHY010000003.1"/>
</dbReference>
<protein>
    <submittedName>
        <fullName evidence="4">Phage integrase SAM-like domain-containing protein</fullName>
    </submittedName>
</protein>
<dbReference type="Proteomes" id="UP001597012">
    <property type="component" value="Unassembled WGS sequence"/>
</dbReference>
<keyword evidence="5" id="KW-1185">Reference proteome</keyword>
<proteinExistence type="predicted"/>
<feature type="domain" description="Arm DNA-binding" evidence="3">
    <location>
        <begin position="12"/>
        <end position="98"/>
    </location>
</feature>
<dbReference type="Pfam" id="PF17293">
    <property type="entry name" value="Arm-DNA-bind_5"/>
    <property type="match status" value="1"/>
</dbReference>
<evidence type="ECO:0000256" key="1">
    <source>
        <dbReference type="ARBA" id="ARBA00023125"/>
    </source>
</evidence>
<keyword evidence="1" id="KW-0238">DNA-binding</keyword>
<evidence type="ECO:0000313" key="5">
    <source>
        <dbReference type="Proteomes" id="UP001597012"/>
    </source>
</evidence>